<evidence type="ECO:0000256" key="2">
    <source>
        <dbReference type="ARBA" id="ARBA00009347"/>
    </source>
</evidence>
<dbReference type="EMBL" id="JAYWLC010000002">
    <property type="protein sequence ID" value="MER5170735.1"/>
    <property type="molecule type" value="Genomic_DNA"/>
</dbReference>
<keyword evidence="3 5" id="KW-0285">Flavoprotein</keyword>
<keyword evidence="5" id="KW-0560">Oxidoreductase</keyword>
<feature type="domain" description="Acyl-CoA dehydrogenase/oxidase C-terminal" evidence="6">
    <location>
        <begin position="276"/>
        <end position="426"/>
    </location>
</feature>
<dbReference type="InterPro" id="IPR052166">
    <property type="entry name" value="Diverse_Acyl-CoA_DH"/>
</dbReference>
<evidence type="ECO:0000256" key="1">
    <source>
        <dbReference type="ARBA" id="ARBA00001974"/>
    </source>
</evidence>
<dbReference type="Proteomes" id="UP001438953">
    <property type="component" value="Unassembled WGS sequence"/>
</dbReference>
<evidence type="ECO:0000313" key="9">
    <source>
        <dbReference type="EMBL" id="MER5170735.1"/>
    </source>
</evidence>
<dbReference type="InterPro" id="IPR009075">
    <property type="entry name" value="AcylCo_DH/oxidase_C"/>
</dbReference>
<evidence type="ECO:0000313" key="10">
    <source>
        <dbReference type="Proteomes" id="UP001438953"/>
    </source>
</evidence>
<dbReference type="SUPFAM" id="SSF56645">
    <property type="entry name" value="Acyl-CoA dehydrogenase NM domain-like"/>
    <property type="match status" value="1"/>
</dbReference>
<comment type="caution">
    <text evidence="9">The sequence shown here is derived from an EMBL/GenBank/DDBJ whole genome shotgun (WGS) entry which is preliminary data.</text>
</comment>
<dbReference type="InterPro" id="IPR006091">
    <property type="entry name" value="Acyl-CoA_Oxase/DH_mid-dom"/>
</dbReference>
<dbReference type="RefSeq" id="WP_350934757.1">
    <property type="nucleotide sequence ID" value="NZ_JAYWLC010000002.1"/>
</dbReference>
<feature type="domain" description="Acyl-CoA dehydrogenase/oxidase N-terminal" evidence="8">
    <location>
        <begin position="78"/>
        <end position="156"/>
    </location>
</feature>
<protein>
    <submittedName>
        <fullName evidence="9">Acyl-CoA dehydrogenase family protein</fullName>
    </submittedName>
</protein>
<evidence type="ECO:0000259" key="7">
    <source>
        <dbReference type="Pfam" id="PF02770"/>
    </source>
</evidence>
<evidence type="ECO:0000256" key="3">
    <source>
        <dbReference type="ARBA" id="ARBA00022630"/>
    </source>
</evidence>
<dbReference type="Pfam" id="PF00441">
    <property type="entry name" value="Acyl-CoA_dh_1"/>
    <property type="match status" value="1"/>
</dbReference>
<keyword evidence="10" id="KW-1185">Reference proteome</keyword>
<name>A0ABV1SDC6_9RHOB</name>
<proteinExistence type="inferred from homology"/>
<reference evidence="9 10" key="1">
    <citation type="submission" date="2024-01" db="EMBL/GenBank/DDBJ databases">
        <authorList>
            <person name="Deng Y."/>
            <person name="Su J."/>
        </authorList>
    </citation>
    <scope>NUCLEOTIDE SEQUENCE [LARGE SCALE GENOMIC DNA]</scope>
    <source>
        <strain evidence="9 10">CPCC 100088</strain>
    </source>
</reference>
<evidence type="ECO:0000259" key="8">
    <source>
        <dbReference type="Pfam" id="PF02771"/>
    </source>
</evidence>
<dbReference type="Gene3D" id="1.10.540.10">
    <property type="entry name" value="Acyl-CoA dehydrogenase/oxidase, N-terminal domain"/>
    <property type="match status" value="1"/>
</dbReference>
<gene>
    <name evidence="9" type="ORF">VSX56_03020</name>
</gene>
<dbReference type="Gene3D" id="1.20.140.10">
    <property type="entry name" value="Butyryl-CoA Dehydrogenase, subunit A, domain 3"/>
    <property type="match status" value="1"/>
</dbReference>
<dbReference type="Gene3D" id="2.40.110.10">
    <property type="entry name" value="Butyryl-CoA Dehydrogenase, subunit A, domain 2"/>
    <property type="match status" value="1"/>
</dbReference>
<organism evidence="9 10">
    <name type="scientific">Thioclava kandeliae</name>
    <dbReference type="NCBI Taxonomy" id="3070818"/>
    <lineage>
        <taxon>Bacteria</taxon>
        <taxon>Pseudomonadati</taxon>
        <taxon>Pseudomonadota</taxon>
        <taxon>Alphaproteobacteria</taxon>
        <taxon>Rhodobacterales</taxon>
        <taxon>Paracoccaceae</taxon>
        <taxon>Thioclava</taxon>
    </lineage>
</organism>
<dbReference type="InterPro" id="IPR037069">
    <property type="entry name" value="AcylCoA_DH/ox_N_sf"/>
</dbReference>
<dbReference type="PANTHER" id="PTHR42803">
    <property type="entry name" value="ACYL-COA DEHYDROGENASE"/>
    <property type="match status" value="1"/>
</dbReference>
<dbReference type="InterPro" id="IPR009100">
    <property type="entry name" value="AcylCoA_DH/oxidase_NM_dom_sf"/>
</dbReference>
<evidence type="ECO:0000256" key="4">
    <source>
        <dbReference type="ARBA" id="ARBA00022827"/>
    </source>
</evidence>
<dbReference type="InterPro" id="IPR036250">
    <property type="entry name" value="AcylCo_DH-like_C"/>
</dbReference>
<accession>A0ABV1SDC6</accession>
<feature type="domain" description="Acyl-CoA oxidase/dehydrogenase middle" evidence="7">
    <location>
        <begin position="161"/>
        <end position="264"/>
    </location>
</feature>
<sequence>MGYRAAAGDIRFILDHLTPLPQLYGSAAFPDLSPDLAGSILTEAARISDEVLAPCNRAGDLYPARLENGKVVTSPGFRAAYTALAEGGWVALAAPEAYGGMGLPQALGLAVNDMMTGANMALHLKLMLTQGQIEALSHHGSAEQQAFYLPKLISGDWSGTMNLTEPQAGSDLADMRTRAIPDADGSYAVTGQKIFISWGDSDLVENVSHLVLARLPDAPAGTKGISLFVVPKLLPDGARNSLHVASLEHKMGLHGSPTCVMVFEGAKGWMVGEPHAGLAAMFTMMNNARLSVGVEGIGVAEAALQKAAQFATERVQGRPIIEFAGIRRLLGEARAELFAARALALKAGVALDMAGADPAGDWALRAAFLTPVVKVYGTEVGARASDAGIQIHGGMGFIEETGAAQFWRDVRVTAIYEGTNGIQALDLVGRKMRDGGRMACQLLQEVQEQAARAHRQYPDLAAPVREAAEAVRAAVEWLVSQDQTTRAEAAEDMVQALALVLGAGAHLEAVLADPDRRALAAVHIGRVLPRSAGAVAAMRAGSGLRALSLPDLGL</sequence>
<dbReference type="PANTHER" id="PTHR42803:SF1">
    <property type="entry name" value="BROAD-SPECIFICITY LINEAR ACYL-COA DEHYDROGENASE FADE5"/>
    <property type="match status" value="1"/>
</dbReference>
<evidence type="ECO:0000259" key="6">
    <source>
        <dbReference type="Pfam" id="PF00441"/>
    </source>
</evidence>
<dbReference type="Pfam" id="PF02771">
    <property type="entry name" value="Acyl-CoA_dh_N"/>
    <property type="match status" value="1"/>
</dbReference>
<reference evidence="9 10" key="2">
    <citation type="submission" date="2024-06" db="EMBL/GenBank/DDBJ databases">
        <title>Thioclava kandeliae sp. nov. from a rhizosphere soil sample of Kandelia candel in a mangrove.</title>
        <authorList>
            <person name="Mu T."/>
        </authorList>
    </citation>
    <scope>NUCLEOTIDE SEQUENCE [LARGE SCALE GENOMIC DNA]</scope>
    <source>
        <strain evidence="9 10">CPCC 100088</strain>
    </source>
</reference>
<evidence type="ECO:0000256" key="5">
    <source>
        <dbReference type="RuleBase" id="RU362125"/>
    </source>
</evidence>
<dbReference type="SUPFAM" id="SSF47203">
    <property type="entry name" value="Acyl-CoA dehydrogenase C-terminal domain-like"/>
    <property type="match status" value="1"/>
</dbReference>
<keyword evidence="4 5" id="KW-0274">FAD</keyword>
<comment type="similarity">
    <text evidence="2 5">Belongs to the acyl-CoA dehydrogenase family.</text>
</comment>
<dbReference type="Pfam" id="PF02770">
    <property type="entry name" value="Acyl-CoA_dh_M"/>
    <property type="match status" value="1"/>
</dbReference>
<dbReference type="InterPro" id="IPR046373">
    <property type="entry name" value="Acyl-CoA_Oxase/DH_mid-dom_sf"/>
</dbReference>
<dbReference type="InterPro" id="IPR013786">
    <property type="entry name" value="AcylCoA_DH/ox_N"/>
</dbReference>
<comment type="cofactor">
    <cofactor evidence="1 5">
        <name>FAD</name>
        <dbReference type="ChEBI" id="CHEBI:57692"/>
    </cofactor>
</comment>